<evidence type="ECO:0000313" key="2">
    <source>
        <dbReference type="Proteomes" id="UP000805193"/>
    </source>
</evidence>
<sequence>MAVWTAWNAAVTSDMSCPSTSQAKLGSSRYYEDLAAFKADLMRDVYCHTFFEGFLRNALCYQILALQLCDRAHYGFVVELPGFVFPFSPPPKRDVTVGSEARGRQSDAHVRRIVGPLCTAIASSNPRISDTLLLGVLAFLVGVSADITVSEDLESVGNLAAPPGPGKPRMAGGTIAGLKSDSNEADEVPQADMAPVAPHHGRSAAPHGHPHHVAPPAYVTLLRPPPVHPPPPPAPRPLPVYPPRVPKGAPRAGGPRRPGPDRGGDKRPPMHYRQGPPALGKGHKLDKEERRRLPLRCNKNLRYRTYDGSCNNLHAPCWGRAGESFGRLLKPAYADGLHQPRRGEYGRPLPNPRLVSLALAGGSWQTSDTEYTFHTDLLTHFGQLLAHDLTSSATFTTTQTVNGKTTKAPPKCCGKEHPNAECSHIMIHHTDEFYPAGHCMENVRSDCYNASRTSCAKNSPGPYREQINEVTSFIDASIVYGSSDEESKKLRSENGKGAKMLVDKTSLYIPKGLLPRKSEGECFSYMPGCDKQCFRAGDNRASLTPVIASLQTLLVREHNHIADKLKKKGWPNDKIYHVARKMIGACLQVIAYKEYLPHVLGPEVVSRYRLQVPTVHYYYNETLNPSLLNTYAAAANRLPHAVVGTKFEREGHKCFHTSRVSYDLNTMDDFCKPRTDPVRLRPGFLESRARRAVGRAGRLRRSTDFGRWLEQITRFLFSNPPNLLGKDLLSLDVDRGRDHGLPPYVHYRKLCGLRPVYSFDEFKKESKSYDAVNRLQAVYGNHFEDLDLVAGLALEKPVPGSFYGPTAVCIMGEQYYRLKYADRFWFEHLYHPGAFSKGKL</sequence>
<dbReference type="Proteomes" id="UP000805193">
    <property type="component" value="Unassembled WGS sequence"/>
</dbReference>
<dbReference type="EMBL" id="JABSTQ010011076">
    <property type="protein sequence ID" value="KAG0415376.1"/>
    <property type="molecule type" value="Genomic_DNA"/>
</dbReference>
<keyword evidence="2" id="KW-1185">Reference proteome</keyword>
<reference evidence="1 2" key="1">
    <citation type="journal article" date="2020" name="Cell">
        <title>Large-Scale Comparative Analyses of Tick Genomes Elucidate Their Genetic Diversity and Vector Capacities.</title>
        <authorList>
            <consortium name="Tick Genome and Microbiome Consortium (TIGMIC)"/>
            <person name="Jia N."/>
            <person name="Wang J."/>
            <person name="Shi W."/>
            <person name="Du L."/>
            <person name="Sun Y."/>
            <person name="Zhan W."/>
            <person name="Jiang J.F."/>
            <person name="Wang Q."/>
            <person name="Zhang B."/>
            <person name="Ji P."/>
            <person name="Bell-Sakyi L."/>
            <person name="Cui X.M."/>
            <person name="Yuan T.T."/>
            <person name="Jiang B.G."/>
            <person name="Yang W.F."/>
            <person name="Lam T.T."/>
            <person name="Chang Q.C."/>
            <person name="Ding S.J."/>
            <person name="Wang X.J."/>
            <person name="Zhu J.G."/>
            <person name="Ruan X.D."/>
            <person name="Zhao L."/>
            <person name="Wei J.T."/>
            <person name="Ye R.Z."/>
            <person name="Que T.C."/>
            <person name="Du C.H."/>
            <person name="Zhou Y.H."/>
            <person name="Cheng J.X."/>
            <person name="Dai P.F."/>
            <person name="Guo W.B."/>
            <person name="Han X.H."/>
            <person name="Huang E.J."/>
            <person name="Li L.F."/>
            <person name="Wei W."/>
            <person name="Gao Y.C."/>
            <person name="Liu J.Z."/>
            <person name="Shao H.Z."/>
            <person name="Wang X."/>
            <person name="Wang C.C."/>
            <person name="Yang T.C."/>
            <person name="Huo Q.B."/>
            <person name="Li W."/>
            <person name="Chen H.Y."/>
            <person name="Chen S.E."/>
            <person name="Zhou L.G."/>
            <person name="Ni X.B."/>
            <person name="Tian J.H."/>
            <person name="Sheng Y."/>
            <person name="Liu T."/>
            <person name="Pan Y.S."/>
            <person name="Xia L.Y."/>
            <person name="Li J."/>
            <person name="Zhao F."/>
            <person name="Cao W.C."/>
        </authorList>
    </citation>
    <scope>NUCLEOTIDE SEQUENCE [LARGE SCALE GENOMIC DNA]</scope>
    <source>
        <strain evidence="1">Iper-2018</strain>
    </source>
</reference>
<accession>A0AC60P7J0</accession>
<gene>
    <name evidence="1" type="ORF">HPB47_007454</name>
</gene>
<evidence type="ECO:0000313" key="1">
    <source>
        <dbReference type="EMBL" id="KAG0415376.1"/>
    </source>
</evidence>
<protein>
    <submittedName>
        <fullName evidence="1">Uncharacterized protein</fullName>
    </submittedName>
</protein>
<comment type="caution">
    <text evidence="1">The sequence shown here is derived from an EMBL/GenBank/DDBJ whole genome shotgun (WGS) entry which is preliminary data.</text>
</comment>
<organism evidence="1 2">
    <name type="scientific">Ixodes persulcatus</name>
    <name type="common">Taiga tick</name>
    <dbReference type="NCBI Taxonomy" id="34615"/>
    <lineage>
        <taxon>Eukaryota</taxon>
        <taxon>Metazoa</taxon>
        <taxon>Ecdysozoa</taxon>
        <taxon>Arthropoda</taxon>
        <taxon>Chelicerata</taxon>
        <taxon>Arachnida</taxon>
        <taxon>Acari</taxon>
        <taxon>Parasitiformes</taxon>
        <taxon>Ixodida</taxon>
        <taxon>Ixodoidea</taxon>
        <taxon>Ixodidae</taxon>
        <taxon>Ixodinae</taxon>
        <taxon>Ixodes</taxon>
    </lineage>
</organism>
<proteinExistence type="predicted"/>
<name>A0AC60P7J0_IXOPE</name>